<name>A0AAD9G670_9STRA</name>
<organism evidence="1 2">
    <name type="scientific">Phytophthora citrophthora</name>
    <dbReference type="NCBI Taxonomy" id="4793"/>
    <lineage>
        <taxon>Eukaryota</taxon>
        <taxon>Sar</taxon>
        <taxon>Stramenopiles</taxon>
        <taxon>Oomycota</taxon>
        <taxon>Peronosporomycetes</taxon>
        <taxon>Peronosporales</taxon>
        <taxon>Peronosporaceae</taxon>
        <taxon>Phytophthora</taxon>
    </lineage>
</organism>
<dbReference type="AlphaFoldDB" id="A0AAD9G670"/>
<reference evidence="1" key="1">
    <citation type="submission" date="2023-08" db="EMBL/GenBank/DDBJ databases">
        <title>Reference Genome Resource for the Citrus Pathogen Phytophthora citrophthora.</title>
        <authorList>
            <person name="Moller H."/>
            <person name="Coetzee B."/>
            <person name="Rose L.J."/>
            <person name="Van Niekerk J.M."/>
        </authorList>
    </citation>
    <scope>NUCLEOTIDE SEQUENCE</scope>
    <source>
        <strain evidence="1">STE-U-9442</strain>
    </source>
</reference>
<accession>A0AAD9G670</accession>
<evidence type="ECO:0000313" key="2">
    <source>
        <dbReference type="Proteomes" id="UP001259832"/>
    </source>
</evidence>
<gene>
    <name evidence="1" type="ORF">P3T76_012153</name>
</gene>
<comment type="caution">
    <text evidence="1">The sequence shown here is derived from an EMBL/GenBank/DDBJ whole genome shotgun (WGS) entry which is preliminary data.</text>
</comment>
<dbReference type="Proteomes" id="UP001259832">
    <property type="component" value="Unassembled WGS sequence"/>
</dbReference>
<sequence>MDPCEVIRFLEKDYGQGDAAGLIELTRAWSKLTRNPWCDLRTLFAQLMKAMNEINRKTRKLLGQDMVTEPWLCVEVLSQLPSEFWASSISMKKEDYTVDQVEGVCAGSLVISPRRKWDLWISLRRFLLTT</sequence>
<dbReference type="EMBL" id="JASMQC010000029">
    <property type="protein sequence ID" value="KAK1932569.1"/>
    <property type="molecule type" value="Genomic_DNA"/>
</dbReference>
<protein>
    <submittedName>
        <fullName evidence="1">Uncharacterized protein</fullName>
    </submittedName>
</protein>
<proteinExistence type="predicted"/>
<evidence type="ECO:0000313" key="1">
    <source>
        <dbReference type="EMBL" id="KAK1932569.1"/>
    </source>
</evidence>
<keyword evidence="2" id="KW-1185">Reference proteome</keyword>